<proteinExistence type="predicted"/>
<protein>
    <recommendedName>
        <fullName evidence="3">DUF458 domain-containing protein</fullName>
    </recommendedName>
</protein>
<comment type="caution">
    <text evidence="1">The sequence shown here is derived from an EMBL/GenBank/DDBJ whole genome shotgun (WGS) entry which is preliminary data.</text>
</comment>
<evidence type="ECO:0000313" key="2">
    <source>
        <dbReference type="Proteomes" id="UP000176786"/>
    </source>
</evidence>
<dbReference type="Pfam" id="PF04308">
    <property type="entry name" value="RNaseH_like"/>
    <property type="match status" value="1"/>
</dbReference>
<name>A0A1F5P9D9_9BACT</name>
<dbReference type="PANTHER" id="PTHR39961">
    <property type="entry name" value="HYPOTHETICAL CYTOSOLIC PROTEIN"/>
    <property type="match status" value="1"/>
</dbReference>
<dbReference type="AlphaFoldDB" id="A0A1F5P9D9"/>
<sequence>MKDTKSNLPQFESFYNDTLGKLSFEGVIDEVMNYVSHDSDATYKIYIGSDSLSYDTKANIVSTVVVYRVGNGGKYFWHRFQRNDIHNLRAKIHAEVECSIELAQKVLGALSGKIADLPENLEIHADVGQNGNTRDLIAEVTGWIKAYGIKAKTKPDSFAASSVADRRTISPSRT</sequence>
<evidence type="ECO:0000313" key="1">
    <source>
        <dbReference type="EMBL" id="OGE86354.1"/>
    </source>
</evidence>
<dbReference type="PANTHER" id="PTHR39961:SF1">
    <property type="entry name" value="DUF458 DOMAIN-CONTAINING PROTEIN"/>
    <property type="match status" value="1"/>
</dbReference>
<dbReference type="InterPro" id="IPR007405">
    <property type="entry name" value="Phage_KVP40_Orf299"/>
</dbReference>
<dbReference type="Proteomes" id="UP000176786">
    <property type="component" value="Unassembled WGS sequence"/>
</dbReference>
<dbReference type="EMBL" id="MFES01000003">
    <property type="protein sequence ID" value="OGE86354.1"/>
    <property type="molecule type" value="Genomic_DNA"/>
</dbReference>
<accession>A0A1F5P9D9</accession>
<organism evidence="1 2">
    <name type="scientific">Candidatus Doudnabacteria bacterium RIFCSPHIGHO2_02_FULL_46_11</name>
    <dbReference type="NCBI Taxonomy" id="1817832"/>
    <lineage>
        <taxon>Bacteria</taxon>
        <taxon>Candidatus Doudnaibacteriota</taxon>
    </lineage>
</organism>
<gene>
    <name evidence="1" type="ORF">A3J48_02555</name>
</gene>
<reference evidence="1 2" key="1">
    <citation type="journal article" date="2016" name="Nat. Commun.">
        <title>Thousands of microbial genomes shed light on interconnected biogeochemical processes in an aquifer system.</title>
        <authorList>
            <person name="Anantharaman K."/>
            <person name="Brown C.T."/>
            <person name="Hug L.A."/>
            <person name="Sharon I."/>
            <person name="Castelle C.J."/>
            <person name="Probst A.J."/>
            <person name="Thomas B.C."/>
            <person name="Singh A."/>
            <person name="Wilkins M.J."/>
            <person name="Karaoz U."/>
            <person name="Brodie E.L."/>
            <person name="Williams K.H."/>
            <person name="Hubbard S.S."/>
            <person name="Banfield J.F."/>
        </authorList>
    </citation>
    <scope>NUCLEOTIDE SEQUENCE [LARGE SCALE GENOMIC DNA]</scope>
</reference>
<evidence type="ECO:0008006" key="3">
    <source>
        <dbReference type="Google" id="ProtNLM"/>
    </source>
</evidence>